<evidence type="ECO:0000256" key="1">
    <source>
        <dbReference type="ARBA" id="ARBA00022679"/>
    </source>
</evidence>
<dbReference type="Pfam" id="PF02685">
    <property type="entry name" value="Glucokinase"/>
    <property type="match status" value="1"/>
</dbReference>
<gene>
    <name evidence="3" type="ORF">M9Y10_044932</name>
</gene>
<name>A0ABR2JWQ8_9EUKA</name>
<dbReference type="Gene3D" id="3.30.420.40">
    <property type="match status" value="1"/>
</dbReference>
<dbReference type="InterPro" id="IPR003836">
    <property type="entry name" value="Glucokinase"/>
</dbReference>
<keyword evidence="2" id="KW-0418">Kinase</keyword>
<evidence type="ECO:0000313" key="3">
    <source>
        <dbReference type="EMBL" id="KAK8882290.1"/>
    </source>
</evidence>
<dbReference type="SUPFAM" id="SSF53067">
    <property type="entry name" value="Actin-like ATPase domain"/>
    <property type="match status" value="1"/>
</dbReference>
<proteinExistence type="predicted"/>
<evidence type="ECO:0000313" key="4">
    <source>
        <dbReference type="Proteomes" id="UP001470230"/>
    </source>
</evidence>
<protein>
    <submittedName>
        <fullName evidence="3">Uncharacterized protein</fullName>
    </submittedName>
</protein>
<dbReference type="InterPro" id="IPR043129">
    <property type="entry name" value="ATPase_NBD"/>
</dbReference>
<keyword evidence="1" id="KW-0808">Transferase</keyword>
<sequence length="395" mass="44373">MSEAENKKISSEVSKESLEILQNEEFKQSTLGVHISKNDLSFCLHPAHQDVSISHIQEKKGSFSKETILSLLKEFDDVLRKYFPDIQILATTFSFPGPIENDSVTIPNWWSTGDNHFTKADFKSLSFCQKQVNFINEIQALGHGLISTDEFYGLEDDFAPLWKPPAMDVMPTLYPLYFSSEAAAVLQIANGLGAAFIVPIDSSDSYRVIASEWGHSLVQICGPEEAGYEDEIQLMRFISEKKGAAVEWEDICSARGLQYCYDFESKDQAQTDGGKLVSPISEIEKDPSDPIAAKALITHFKFLMRFARMCAISFTCKSVFITYSVFKDGTACLQRHIAMCRDEFMHFTKSEWVSNVSVFVQTSPRNISAMGVMYHAFLGLARSESDERIPMDGVE</sequence>
<dbReference type="Gene3D" id="3.40.367.20">
    <property type="match status" value="1"/>
</dbReference>
<reference evidence="3 4" key="1">
    <citation type="submission" date="2024-04" db="EMBL/GenBank/DDBJ databases">
        <title>Tritrichomonas musculus Genome.</title>
        <authorList>
            <person name="Alves-Ferreira E."/>
            <person name="Grigg M."/>
            <person name="Lorenzi H."/>
            <person name="Galac M."/>
        </authorList>
    </citation>
    <scope>NUCLEOTIDE SEQUENCE [LARGE SCALE GENOMIC DNA]</scope>
    <source>
        <strain evidence="3 4">EAF2021</strain>
    </source>
</reference>
<comment type="caution">
    <text evidence="3">The sequence shown here is derived from an EMBL/GenBank/DDBJ whole genome shotgun (WGS) entry which is preliminary data.</text>
</comment>
<dbReference type="Proteomes" id="UP001470230">
    <property type="component" value="Unassembled WGS sequence"/>
</dbReference>
<dbReference type="EMBL" id="JAPFFF010000009">
    <property type="protein sequence ID" value="KAK8882290.1"/>
    <property type="molecule type" value="Genomic_DNA"/>
</dbReference>
<accession>A0ABR2JWQ8</accession>
<evidence type="ECO:0000256" key="2">
    <source>
        <dbReference type="ARBA" id="ARBA00022777"/>
    </source>
</evidence>
<dbReference type="PANTHER" id="PTHR47450">
    <property type="entry name" value="GLUCOKINASE"/>
    <property type="match status" value="1"/>
</dbReference>
<dbReference type="PANTHER" id="PTHR47450:SF1">
    <property type="entry name" value="GLUCOKINASE"/>
    <property type="match status" value="1"/>
</dbReference>
<organism evidence="3 4">
    <name type="scientific">Tritrichomonas musculus</name>
    <dbReference type="NCBI Taxonomy" id="1915356"/>
    <lineage>
        <taxon>Eukaryota</taxon>
        <taxon>Metamonada</taxon>
        <taxon>Parabasalia</taxon>
        <taxon>Tritrichomonadida</taxon>
        <taxon>Tritrichomonadidae</taxon>
        <taxon>Tritrichomonas</taxon>
    </lineage>
</organism>
<keyword evidence="4" id="KW-1185">Reference proteome</keyword>